<accession>A0A0P7Y3T0</accession>
<comment type="caution">
    <text evidence="1">The sequence shown here is derived from an EMBL/GenBank/DDBJ whole genome shotgun (WGS) entry which is preliminary data.</text>
</comment>
<dbReference type="AlphaFoldDB" id="A0A0P7Y3T0"/>
<dbReference type="OrthoDB" id="857501at2"/>
<dbReference type="PATRIC" id="fig|1305737.6.peg.408"/>
<dbReference type="EMBL" id="LJXT01000157">
    <property type="protein sequence ID" value="KPQ08748.1"/>
    <property type="molecule type" value="Genomic_DNA"/>
</dbReference>
<name>A0A0P7Y3T0_9BACT</name>
<sequence>MLINFIITVLILWKGILFIPLSDTFFTKETTEVVVRESTIDLQIRVEDKIFVFTKANGGLEKVKVGMHVLELSQVQEIVGVNSEYQKFSWKRLPDGSIQVSSFYSPWPNQLRWTILPSGLLKLSVEGQIPEQYPIGLAFNLPEKQLVESSWSGSDFGNWSASSNSGDQRIVNIFAFNQLKLNFDKVKLTIQASEAGISMKWNASNNVDDFRTKENKELSFLLEDSYGRDQTETGSLEKRGQSLSLTFEFSN</sequence>
<protein>
    <submittedName>
        <fullName evidence="1">Uncharacterized protein</fullName>
    </submittedName>
</protein>
<organism evidence="1 2">
    <name type="scientific">Algoriphagus marincola HL-49</name>
    <dbReference type="NCBI Taxonomy" id="1305737"/>
    <lineage>
        <taxon>Bacteria</taxon>
        <taxon>Pseudomonadati</taxon>
        <taxon>Bacteroidota</taxon>
        <taxon>Cytophagia</taxon>
        <taxon>Cytophagales</taxon>
        <taxon>Cyclobacteriaceae</taxon>
        <taxon>Algoriphagus</taxon>
    </lineage>
</organism>
<evidence type="ECO:0000313" key="1">
    <source>
        <dbReference type="EMBL" id="KPQ08748.1"/>
    </source>
</evidence>
<evidence type="ECO:0000313" key="2">
    <source>
        <dbReference type="Proteomes" id="UP000050421"/>
    </source>
</evidence>
<reference evidence="1 2" key="1">
    <citation type="submission" date="2015-09" db="EMBL/GenBank/DDBJ databases">
        <title>Identification and resolution of microdiversity through metagenomic sequencing of parallel consortia.</title>
        <authorList>
            <person name="Nelson W.C."/>
            <person name="Romine M.F."/>
            <person name="Lindemann S.R."/>
        </authorList>
    </citation>
    <scope>NUCLEOTIDE SEQUENCE [LARGE SCALE GENOMIC DNA]</scope>
    <source>
        <strain evidence="1">HL-49</strain>
    </source>
</reference>
<dbReference type="STRING" id="1305737.GCA_000526355_00962"/>
<dbReference type="Proteomes" id="UP000050421">
    <property type="component" value="Unassembled WGS sequence"/>
</dbReference>
<proteinExistence type="predicted"/>
<gene>
    <name evidence="1" type="ORF">HLUCCX10_16960</name>
</gene>